<keyword evidence="3" id="KW-1185">Reference proteome</keyword>
<dbReference type="PROSITE" id="PS50206">
    <property type="entry name" value="RHODANESE_3"/>
    <property type="match status" value="1"/>
</dbReference>
<sequence length="133" mass="15045">MLASLLTRRTFTFTIANMSASANTVDWMQVNKLKDDKEVLLVDVRDPKEIEETGLIPGAINIPLNTLENALKNVTPEEFLTRYNREKPEMDTALIFSCRSGNRAGRALTIASNLGYKNVKNYTGGWLDWEKHL</sequence>
<name>A0AAW1LRP2_POPJA</name>
<dbReference type="AlphaFoldDB" id="A0AAW1LRP2"/>
<gene>
    <name evidence="2" type="ORF">QE152_g10349</name>
</gene>
<organism evidence="2 3">
    <name type="scientific">Popillia japonica</name>
    <name type="common">Japanese beetle</name>
    <dbReference type="NCBI Taxonomy" id="7064"/>
    <lineage>
        <taxon>Eukaryota</taxon>
        <taxon>Metazoa</taxon>
        <taxon>Ecdysozoa</taxon>
        <taxon>Arthropoda</taxon>
        <taxon>Hexapoda</taxon>
        <taxon>Insecta</taxon>
        <taxon>Pterygota</taxon>
        <taxon>Neoptera</taxon>
        <taxon>Endopterygota</taxon>
        <taxon>Coleoptera</taxon>
        <taxon>Polyphaga</taxon>
        <taxon>Scarabaeiformia</taxon>
        <taxon>Scarabaeidae</taxon>
        <taxon>Rutelinae</taxon>
        <taxon>Popillia</taxon>
    </lineage>
</organism>
<dbReference type="Pfam" id="PF00581">
    <property type="entry name" value="Rhodanese"/>
    <property type="match status" value="1"/>
</dbReference>
<evidence type="ECO:0000259" key="1">
    <source>
        <dbReference type="PROSITE" id="PS50206"/>
    </source>
</evidence>
<dbReference type="Proteomes" id="UP001458880">
    <property type="component" value="Unassembled WGS sequence"/>
</dbReference>
<dbReference type="SUPFAM" id="SSF52821">
    <property type="entry name" value="Rhodanese/Cell cycle control phosphatase"/>
    <property type="match status" value="1"/>
</dbReference>
<dbReference type="InterPro" id="IPR036873">
    <property type="entry name" value="Rhodanese-like_dom_sf"/>
</dbReference>
<comment type="caution">
    <text evidence="2">The sequence shown here is derived from an EMBL/GenBank/DDBJ whole genome shotgun (WGS) entry which is preliminary data.</text>
</comment>
<dbReference type="EMBL" id="JASPKY010000094">
    <property type="protein sequence ID" value="KAK9737837.1"/>
    <property type="molecule type" value="Genomic_DNA"/>
</dbReference>
<evidence type="ECO:0000313" key="2">
    <source>
        <dbReference type="EMBL" id="KAK9737837.1"/>
    </source>
</evidence>
<dbReference type="InterPro" id="IPR001763">
    <property type="entry name" value="Rhodanese-like_dom"/>
</dbReference>
<protein>
    <submittedName>
        <fullName evidence="2">Rhodanese-like domain</fullName>
    </submittedName>
</protein>
<feature type="domain" description="Rhodanese" evidence="1">
    <location>
        <begin position="35"/>
        <end position="131"/>
    </location>
</feature>
<reference evidence="2 3" key="1">
    <citation type="journal article" date="2024" name="BMC Genomics">
        <title>De novo assembly and annotation of Popillia japonica's genome with initial clues to its potential as an invasive pest.</title>
        <authorList>
            <person name="Cucini C."/>
            <person name="Boschi S."/>
            <person name="Funari R."/>
            <person name="Cardaioli E."/>
            <person name="Iannotti N."/>
            <person name="Marturano G."/>
            <person name="Paoli F."/>
            <person name="Bruttini M."/>
            <person name="Carapelli A."/>
            <person name="Frati F."/>
            <person name="Nardi F."/>
        </authorList>
    </citation>
    <scope>NUCLEOTIDE SEQUENCE [LARGE SCALE GENOMIC DNA]</scope>
    <source>
        <strain evidence="2">DMR45628</strain>
    </source>
</reference>
<accession>A0AAW1LRP2</accession>
<dbReference type="PANTHER" id="PTHR44086:SF10">
    <property type="entry name" value="THIOSULFATE SULFURTRANSFERASE_RHODANESE-LIKE DOMAIN-CONTAINING PROTEIN 3"/>
    <property type="match status" value="1"/>
</dbReference>
<proteinExistence type="predicted"/>
<dbReference type="PANTHER" id="PTHR44086">
    <property type="entry name" value="THIOSULFATE SULFURTRANSFERASE RDL2, MITOCHONDRIAL-RELATED"/>
    <property type="match status" value="1"/>
</dbReference>
<dbReference type="SMART" id="SM00450">
    <property type="entry name" value="RHOD"/>
    <property type="match status" value="1"/>
</dbReference>
<evidence type="ECO:0000313" key="3">
    <source>
        <dbReference type="Proteomes" id="UP001458880"/>
    </source>
</evidence>
<dbReference type="Gene3D" id="3.40.250.10">
    <property type="entry name" value="Rhodanese-like domain"/>
    <property type="match status" value="1"/>
</dbReference>